<feature type="region of interest" description="Disordered" evidence="1">
    <location>
        <begin position="426"/>
        <end position="487"/>
    </location>
</feature>
<accession>A0A4S8R1V4</accession>
<keyword evidence="3" id="KW-1185">Reference proteome</keyword>
<name>A0A4S8R1V4_9HELO</name>
<comment type="caution">
    <text evidence="2">The sequence shown here is derived from an EMBL/GenBank/DDBJ whole genome shotgun (WGS) entry which is preliminary data.</text>
</comment>
<proteinExistence type="predicted"/>
<reference evidence="2 3" key="1">
    <citation type="submission" date="2017-12" db="EMBL/GenBank/DDBJ databases">
        <title>Comparative genomics of Botrytis spp.</title>
        <authorList>
            <person name="Valero-Jimenez C.A."/>
            <person name="Tapia P."/>
            <person name="Veloso J."/>
            <person name="Silva-Moreno E."/>
            <person name="Staats M."/>
            <person name="Valdes J.H."/>
            <person name="Van Kan J.A.L."/>
        </authorList>
    </citation>
    <scope>NUCLEOTIDE SEQUENCE [LARGE SCALE GENOMIC DNA]</scope>
    <source>
        <strain evidence="2 3">MUCL435</strain>
    </source>
</reference>
<dbReference type="EMBL" id="PQXL01000146">
    <property type="protein sequence ID" value="THV50552.1"/>
    <property type="molecule type" value="Genomic_DNA"/>
</dbReference>
<feature type="compositionally biased region" description="Low complexity" evidence="1">
    <location>
        <begin position="35"/>
        <end position="46"/>
    </location>
</feature>
<feature type="region of interest" description="Disordered" evidence="1">
    <location>
        <begin position="339"/>
        <end position="360"/>
    </location>
</feature>
<gene>
    <name evidence="2" type="ORF">BGAL_0146g00290</name>
</gene>
<evidence type="ECO:0000313" key="3">
    <source>
        <dbReference type="Proteomes" id="UP000308671"/>
    </source>
</evidence>
<evidence type="ECO:0000256" key="1">
    <source>
        <dbReference type="SAM" id="MobiDB-lite"/>
    </source>
</evidence>
<dbReference type="Proteomes" id="UP000308671">
    <property type="component" value="Unassembled WGS sequence"/>
</dbReference>
<feature type="compositionally biased region" description="Low complexity" evidence="1">
    <location>
        <begin position="274"/>
        <end position="288"/>
    </location>
</feature>
<organism evidence="2 3">
    <name type="scientific">Botrytis galanthina</name>
    <dbReference type="NCBI Taxonomy" id="278940"/>
    <lineage>
        <taxon>Eukaryota</taxon>
        <taxon>Fungi</taxon>
        <taxon>Dikarya</taxon>
        <taxon>Ascomycota</taxon>
        <taxon>Pezizomycotina</taxon>
        <taxon>Leotiomycetes</taxon>
        <taxon>Helotiales</taxon>
        <taxon>Sclerotiniaceae</taxon>
        <taxon>Botrytis</taxon>
    </lineage>
</organism>
<evidence type="ECO:0000313" key="2">
    <source>
        <dbReference type="EMBL" id="THV50552.1"/>
    </source>
</evidence>
<feature type="compositionally biased region" description="Polar residues" evidence="1">
    <location>
        <begin position="193"/>
        <end position="217"/>
    </location>
</feature>
<feature type="region of interest" description="Disordered" evidence="1">
    <location>
        <begin position="189"/>
        <end position="217"/>
    </location>
</feature>
<sequence>MAGGTEDEQATLGELHNDVFSEVPSSNDDEMLDIPNSPSTKNPPNKDYNYVDTEQVKRYTCPYCTKSYINTRESMSYIAPIDMEQAEVLKCPHCEVPSIREKLEFTEEIIEARPRKMYIPISRGPKRFLCPYCKRAFNTTFETMWTIVPEMNEQGELLTCLYCQKSSLRTTLESHSDTMFREFPHIAIPADETSPSNSNIDLSHQTSSPDQALTGTPSSQFLKGIIHTPASQNSLDQQPAFQTILDRQSAIQSTTDQYSAFQLPPNQQLAFQPSSNEQSLSNSNSHQQPTFESELYQQPIPQPTLQQQPAFQITLDQRSAIQDITNQYPEFQFPFEQQPAFQPSSDEQPVSDSNSHQPTFQSNLYQQQPTVYPNPSPQPAFQITLDQRSGIQNITDQYPGFQTAFDQQPAFQPTLNRQSISQLSFNQQSTFSPTHHQQPAFQSNTSQQPIARPTLDQQTPAVHPNFNQQSTFGPNTDHQLASNPYSQTDPSKSFTCQICGMRLLYSHHSLESHKGQGCRFQLRYYYPE</sequence>
<protein>
    <submittedName>
        <fullName evidence="2">Uncharacterized protein</fullName>
    </submittedName>
</protein>
<dbReference type="AlphaFoldDB" id="A0A4S8R1V4"/>
<dbReference type="OrthoDB" id="3551558at2759"/>
<feature type="region of interest" description="Disordered" evidence="1">
    <location>
        <begin position="270"/>
        <end position="292"/>
    </location>
</feature>
<feature type="region of interest" description="Disordered" evidence="1">
    <location>
        <begin position="1"/>
        <end position="48"/>
    </location>
</feature>
<feature type="compositionally biased region" description="Polar residues" evidence="1">
    <location>
        <begin position="344"/>
        <end position="360"/>
    </location>
</feature>